<protein>
    <submittedName>
        <fullName evidence="1">Uncharacterized protein</fullName>
    </submittedName>
</protein>
<name>A0AAN6QHU3_9PEZI</name>
<gene>
    <name evidence="1" type="ORF">N656DRAFT_469552</name>
</gene>
<organism evidence="1 2">
    <name type="scientific">Canariomyces notabilis</name>
    <dbReference type="NCBI Taxonomy" id="2074819"/>
    <lineage>
        <taxon>Eukaryota</taxon>
        <taxon>Fungi</taxon>
        <taxon>Dikarya</taxon>
        <taxon>Ascomycota</taxon>
        <taxon>Pezizomycotina</taxon>
        <taxon>Sordariomycetes</taxon>
        <taxon>Sordariomycetidae</taxon>
        <taxon>Sordariales</taxon>
        <taxon>Chaetomiaceae</taxon>
        <taxon>Canariomyces</taxon>
    </lineage>
</organism>
<proteinExistence type="predicted"/>
<reference evidence="1" key="2">
    <citation type="submission" date="2023-05" db="EMBL/GenBank/DDBJ databases">
        <authorList>
            <consortium name="Lawrence Berkeley National Laboratory"/>
            <person name="Steindorff A."/>
            <person name="Hensen N."/>
            <person name="Bonometti L."/>
            <person name="Westerberg I."/>
            <person name="Brannstrom I.O."/>
            <person name="Guillou S."/>
            <person name="Cros-Aarteil S."/>
            <person name="Calhoun S."/>
            <person name="Haridas S."/>
            <person name="Kuo A."/>
            <person name="Mondo S."/>
            <person name="Pangilinan J."/>
            <person name="Riley R."/>
            <person name="Labutti K."/>
            <person name="Andreopoulos B."/>
            <person name="Lipzen A."/>
            <person name="Chen C."/>
            <person name="Yanf M."/>
            <person name="Daum C."/>
            <person name="Ng V."/>
            <person name="Clum A."/>
            <person name="Ohm R."/>
            <person name="Martin F."/>
            <person name="Silar P."/>
            <person name="Natvig D."/>
            <person name="Lalanne C."/>
            <person name="Gautier V."/>
            <person name="Ament-Velasquez S.L."/>
            <person name="Kruys A."/>
            <person name="Hutchinson M.I."/>
            <person name="Powell A.J."/>
            <person name="Barry K."/>
            <person name="Miller A.N."/>
            <person name="Grigoriev I.V."/>
            <person name="Debuchy R."/>
            <person name="Gladieux P."/>
            <person name="Thoren M.H."/>
            <person name="Johannesson H."/>
        </authorList>
    </citation>
    <scope>NUCLEOTIDE SEQUENCE</scope>
    <source>
        <strain evidence="1">CBS 508.74</strain>
    </source>
</reference>
<dbReference type="GeneID" id="89933878"/>
<sequence>MHFLREKSGIAIPKELFLNEVPTLRLLHRSQSPRRQDFTQVRDRFQPQGKLQPVTMASQAELGSAMPALRVNRCSLYTNRGRCSEVLKPVSPVSGEVLESRSCTQSVRAVNKRSQYPAGVRFLPTHGVLVQCAPRTPAKFDTFRIENRSGRGVCETKGMSCKSNFLGNVSGAYWVYPFTNGHQFIYVVRYKVEPLLILRFEKFKLT</sequence>
<keyword evidence="2" id="KW-1185">Reference proteome</keyword>
<comment type="caution">
    <text evidence="1">The sequence shown here is derived from an EMBL/GenBank/DDBJ whole genome shotgun (WGS) entry which is preliminary data.</text>
</comment>
<dbReference type="AlphaFoldDB" id="A0AAN6QHU3"/>
<dbReference type="RefSeq" id="XP_064665256.1">
    <property type="nucleotide sequence ID" value="XM_064809754.1"/>
</dbReference>
<evidence type="ECO:0000313" key="1">
    <source>
        <dbReference type="EMBL" id="KAK4107686.1"/>
    </source>
</evidence>
<reference evidence="1" key="1">
    <citation type="journal article" date="2023" name="Mol. Phylogenet. Evol.">
        <title>Genome-scale phylogeny and comparative genomics of the fungal order Sordariales.</title>
        <authorList>
            <person name="Hensen N."/>
            <person name="Bonometti L."/>
            <person name="Westerberg I."/>
            <person name="Brannstrom I.O."/>
            <person name="Guillou S."/>
            <person name="Cros-Aarteil S."/>
            <person name="Calhoun S."/>
            <person name="Haridas S."/>
            <person name="Kuo A."/>
            <person name="Mondo S."/>
            <person name="Pangilinan J."/>
            <person name="Riley R."/>
            <person name="LaButti K."/>
            <person name="Andreopoulos B."/>
            <person name="Lipzen A."/>
            <person name="Chen C."/>
            <person name="Yan M."/>
            <person name="Daum C."/>
            <person name="Ng V."/>
            <person name="Clum A."/>
            <person name="Steindorff A."/>
            <person name="Ohm R.A."/>
            <person name="Martin F."/>
            <person name="Silar P."/>
            <person name="Natvig D.O."/>
            <person name="Lalanne C."/>
            <person name="Gautier V."/>
            <person name="Ament-Velasquez S.L."/>
            <person name="Kruys A."/>
            <person name="Hutchinson M.I."/>
            <person name="Powell A.J."/>
            <person name="Barry K."/>
            <person name="Miller A.N."/>
            <person name="Grigoriev I.V."/>
            <person name="Debuchy R."/>
            <person name="Gladieux P."/>
            <person name="Hiltunen Thoren M."/>
            <person name="Johannesson H."/>
        </authorList>
    </citation>
    <scope>NUCLEOTIDE SEQUENCE</scope>
    <source>
        <strain evidence="1">CBS 508.74</strain>
    </source>
</reference>
<dbReference type="Proteomes" id="UP001302812">
    <property type="component" value="Unassembled WGS sequence"/>
</dbReference>
<dbReference type="EMBL" id="MU853370">
    <property type="protein sequence ID" value="KAK4107686.1"/>
    <property type="molecule type" value="Genomic_DNA"/>
</dbReference>
<evidence type="ECO:0000313" key="2">
    <source>
        <dbReference type="Proteomes" id="UP001302812"/>
    </source>
</evidence>
<accession>A0AAN6QHU3</accession>